<evidence type="ECO:0000256" key="5">
    <source>
        <dbReference type="ARBA" id="ARBA00022737"/>
    </source>
</evidence>
<dbReference type="AlphaFoldDB" id="A0A2I0BEH1"/>
<dbReference type="STRING" id="1088818.A0A2I0BEH1"/>
<evidence type="ECO:0000256" key="3">
    <source>
        <dbReference type="ARBA" id="ARBA00022692"/>
    </source>
</evidence>
<dbReference type="Proteomes" id="UP000236161">
    <property type="component" value="Unassembled WGS sequence"/>
</dbReference>
<dbReference type="Pfam" id="PF13855">
    <property type="entry name" value="LRR_8"/>
    <property type="match status" value="1"/>
</dbReference>
<dbReference type="FunFam" id="3.80.10.10:FF:000275">
    <property type="entry name" value="Leucine-rich repeat receptor-like protein kinase"/>
    <property type="match status" value="1"/>
</dbReference>
<evidence type="ECO:0000256" key="10">
    <source>
        <dbReference type="SAM" id="SignalP"/>
    </source>
</evidence>
<keyword evidence="12" id="KW-0418">Kinase</keyword>
<keyword evidence="12" id="KW-0808">Transferase</keyword>
<dbReference type="InterPro" id="IPR032675">
    <property type="entry name" value="LRR_dom_sf"/>
</dbReference>
<dbReference type="EC" id="2.7.11.1" evidence="12"/>
<dbReference type="GO" id="GO:0016020">
    <property type="term" value="C:membrane"/>
    <property type="evidence" value="ECO:0007669"/>
    <property type="project" value="UniProtKB-SubCell"/>
</dbReference>
<keyword evidence="12" id="KW-0675">Receptor</keyword>
<sequence>MRGHWRSHRAAVFLLHLLLASAAFAAATDEDDVRCLRGLKDSIGDPDGRLNWNFSNDTVGFVCSFNGVSCWNSQENRVISISLPSMSLTGGIPSSLQFCRAATTLDLSGNSFSGSIPPDLCEWLPFLVTLDLSGNALSGSIPSELSNCGFLNSLDLSSNSLSGKIPASLSRLDRLKRLDLSHNSLSGQVPPSLASTFPSSALFDFNDDLCGRPLSSHCGSRSRSLTHTGLIIVIAAGVLGAAVSLLIAYAVWRFCYSSGTKRKRLKSSDGASGKYGDEGRRWAERLRASHNRLMPVSLFQKPIVKVKLADLMLATSDFHPTHILASGSARFGTSYKAVLPDGSALTVKRLHGCALGDKQFRAEMSRIGHLRHPNLVPLLGFCVVEDERLLIYKHMARGNLTSLLRPPNALPTAVDWRTRLRIGIGAARGLAWLHHGFQIPFALQTFSSCSVLLDEDYEARITDIGLPRLFKSSPSNSSDSAAGKTRPLLSGDFVEFGYVPPEYASNPTATTKGDVYAFGVVLLELATGQKPTEGSADAPGNLVDWVSKLSFKGRLLDCLDISLRGKGDDEEMLEFLGIAKCCVSYNPKERPTMYHVYQSLKNTGSGRDFSEQFDEFPLVYGKDD</sequence>
<evidence type="ECO:0000313" key="12">
    <source>
        <dbReference type="EMBL" id="PKA66172.1"/>
    </source>
</evidence>
<keyword evidence="8" id="KW-0325">Glycoprotein</keyword>
<dbReference type="PANTHER" id="PTHR48007">
    <property type="entry name" value="LEUCINE-RICH REPEAT RECEPTOR-LIKE PROTEIN KINASE PXC1"/>
    <property type="match status" value="1"/>
</dbReference>
<evidence type="ECO:0000256" key="1">
    <source>
        <dbReference type="ARBA" id="ARBA00004167"/>
    </source>
</evidence>
<organism evidence="12 13">
    <name type="scientific">Apostasia shenzhenica</name>
    <dbReference type="NCBI Taxonomy" id="1088818"/>
    <lineage>
        <taxon>Eukaryota</taxon>
        <taxon>Viridiplantae</taxon>
        <taxon>Streptophyta</taxon>
        <taxon>Embryophyta</taxon>
        <taxon>Tracheophyta</taxon>
        <taxon>Spermatophyta</taxon>
        <taxon>Magnoliopsida</taxon>
        <taxon>Liliopsida</taxon>
        <taxon>Asparagales</taxon>
        <taxon>Orchidaceae</taxon>
        <taxon>Apostasioideae</taxon>
        <taxon>Apostasia</taxon>
    </lineage>
</organism>
<evidence type="ECO:0000256" key="8">
    <source>
        <dbReference type="ARBA" id="ARBA00023180"/>
    </source>
</evidence>
<dbReference type="GO" id="GO:0005524">
    <property type="term" value="F:ATP binding"/>
    <property type="evidence" value="ECO:0007669"/>
    <property type="project" value="InterPro"/>
</dbReference>
<name>A0A2I0BEH1_9ASPA</name>
<evidence type="ECO:0000256" key="2">
    <source>
        <dbReference type="ARBA" id="ARBA00022614"/>
    </source>
</evidence>
<keyword evidence="2" id="KW-0433">Leucine-rich repeat</keyword>
<keyword evidence="6 9" id="KW-1133">Transmembrane helix</keyword>
<dbReference type="Gene3D" id="3.80.10.10">
    <property type="entry name" value="Ribonuclease Inhibitor"/>
    <property type="match status" value="1"/>
</dbReference>
<feature type="domain" description="Protein kinase" evidence="11">
    <location>
        <begin position="320"/>
        <end position="600"/>
    </location>
</feature>
<dbReference type="PRINTS" id="PR00019">
    <property type="entry name" value="LEURICHRPT"/>
</dbReference>
<dbReference type="GO" id="GO:0004714">
    <property type="term" value="F:transmembrane receptor protein tyrosine kinase activity"/>
    <property type="evidence" value="ECO:0007669"/>
    <property type="project" value="UniProtKB-EC"/>
</dbReference>
<keyword evidence="13" id="KW-1185">Reference proteome</keyword>
<comment type="subcellular location">
    <subcellularLocation>
        <location evidence="1">Membrane</location>
        <topology evidence="1">Single-pass membrane protein</topology>
    </subcellularLocation>
</comment>
<dbReference type="InterPro" id="IPR001245">
    <property type="entry name" value="Ser-Thr/Tyr_kinase_cat_dom"/>
</dbReference>
<dbReference type="GO" id="GO:0004674">
    <property type="term" value="F:protein serine/threonine kinase activity"/>
    <property type="evidence" value="ECO:0007669"/>
    <property type="project" value="UniProtKB-EC"/>
</dbReference>
<evidence type="ECO:0000259" key="11">
    <source>
        <dbReference type="PROSITE" id="PS50011"/>
    </source>
</evidence>
<keyword evidence="7 9" id="KW-0472">Membrane</keyword>
<evidence type="ECO:0000256" key="4">
    <source>
        <dbReference type="ARBA" id="ARBA00022729"/>
    </source>
</evidence>
<evidence type="ECO:0000256" key="9">
    <source>
        <dbReference type="SAM" id="Phobius"/>
    </source>
</evidence>
<dbReference type="Pfam" id="PF07714">
    <property type="entry name" value="PK_Tyr_Ser-Thr"/>
    <property type="match status" value="1"/>
</dbReference>
<dbReference type="InterPro" id="IPR001611">
    <property type="entry name" value="Leu-rich_rpt"/>
</dbReference>
<accession>A0A2I0BEH1</accession>
<dbReference type="PANTHER" id="PTHR48007:SF86">
    <property type="entry name" value="(WILD MALAYSIAN BANANA) HYPOTHETICAL PROTEIN"/>
    <property type="match status" value="1"/>
</dbReference>
<keyword evidence="4 10" id="KW-0732">Signal</keyword>
<dbReference type="InterPro" id="IPR000719">
    <property type="entry name" value="Prot_kinase_dom"/>
</dbReference>
<proteinExistence type="predicted"/>
<reference evidence="12 13" key="1">
    <citation type="journal article" date="2017" name="Nature">
        <title>The Apostasia genome and the evolution of orchids.</title>
        <authorList>
            <person name="Zhang G.Q."/>
            <person name="Liu K.W."/>
            <person name="Li Z."/>
            <person name="Lohaus R."/>
            <person name="Hsiao Y.Y."/>
            <person name="Niu S.C."/>
            <person name="Wang J.Y."/>
            <person name="Lin Y.C."/>
            <person name="Xu Q."/>
            <person name="Chen L.J."/>
            <person name="Yoshida K."/>
            <person name="Fujiwara S."/>
            <person name="Wang Z.W."/>
            <person name="Zhang Y.Q."/>
            <person name="Mitsuda N."/>
            <person name="Wang M."/>
            <person name="Liu G.H."/>
            <person name="Pecoraro L."/>
            <person name="Huang H.X."/>
            <person name="Xiao X.J."/>
            <person name="Lin M."/>
            <person name="Wu X.Y."/>
            <person name="Wu W.L."/>
            <person name="Chen Y.Y."/>
            <person name="Chang S.B."/>
            <person name="Sakamoto S."/>
            <person name="Ohme-Takagi M."/>
            <person name="Yagi M."/>
            <person name="Zeng S.J."/>
            <person name="Shen C.Y."/>
            <person name="Yeh C.M."/>
            <person name="Luo Y.B."/>
            <person name="Tsai W.C."/>
            <person name="Van de Peer Y."/>
            <person name="Liu Z.J."/>
        </authorList>
    </citation>
    <scope>NUCLEOTIDE SEQUENCE [LARGE SCALE GENOMIC DNA]</scope>
    <source>
        <strain evidence="13">cv. Shenzhen</strain>
        <tissue evidence="12">Stem</tissue>
    </source>
</reference>
<dbReference type="Gene3D" id="1.10.510.10">
    <property type="entry name" value="Transferase(Phosphotransferase) domain 1"/>
    <property type="match status" value="1"/>
</dbReference>
<dbReference type="Pfam" id="PF08263">
    <property type="entry name" value="LRRNT_2"/>
    <property type="match status" value="1"/>
</dbReference>
<dbReference type="EC" id="2.7.10.1" evidence="12"/>
<dbReference type="Gene3D" id="3.30.200.20">
    <property type="entry name" value="Phosphorylase Kinase, domain 1"/>
    <property type="match status" value="1"/>
</dbReference>
<dbReference type="InterPro" id="IPR046959">
    <property type="entry name" value="PRK1-6/SRF4-like"/>
</dbReference>
<evidence type="ECO:0000256" key="6">
    <source>
        <dbReference type="ARBA" id="ARBA00022989"/>
    </source>
</evidence>
<dbReference type="Pfam" id="PF00560">
    <property type="entry name" value="LRR_1"/>
    <property type="match status" value="1"/>
</dbReference>
<dbReference type="PROSITE" id="PS50011">
    <property type="entry name" value="PROTEIN_KINASE_DOM"/>
    <property type="match status" value="1"/>
</dbReference>
<feature type="chain" id="PRO_5014134715" evidence="10">
    <location>
        <begin position="26"/>
        <end position="624"/>
    </location>
</feature>
<protein>
    <submittedName>
        <fullName evidence="12">Putative inactive receptor kinase</fullName>
        <ecNumber evidence="12">2.7.10.1</ecNumber>
        <ecNumber evidence="12">2.7.11.1</ecNumber>
    </submittedName>
</protein>
<feature type="signal peptide" evidence="10">
    <location>
        <begin position="1"/>
        <end position="25"/>
    </location>
</feature>
<dbReference type="InterPro" id="IPR011009">
    <property type="entry name" value="Kinase-like_dom_sf"/>
</dbReference>
<dbReference type="SUPFAM" id="SSF52058">
    <property type="entry name" value="L domain-like"/>
    <property type="match status" value="1"/>
</dbReference>
<keyword evidence="5" id="KW-0677">Repeat</keyword>
<dbReference type="OrthoDB" id="598358at2759"/>
<dbReference type="InterPro" id="IPR013210">
    <property type="entry name" value="LRR_N_plant-typ"/>
</dbReference>
<evidence type="ECO:0000256" key="7">
    <source>
        <dbReference type="ARBA" id="ARBA00023136"/>
    </source>
</evidence>
<dbReference type="FunFam" id="3.30.200.20:FF:000428">
    <property type="entry name" value="Inactive LRR receptor-like serine/threonine-protein kinase BIR2"/>
    <property type="match status" value="1"/>
</dbReference>
<evidence type="ECO:0000313" key="13">
    <source>
        <dbReference type="Proteomes" id="UP000236161"/>
    </source>
</evidence>
<keyword evidence="3 9" id="KW-0812">Transmembrane</keyword>
<dbReference type="EMBL" id="KZ451887">
    <property type="protein sequence ID" value="PKA66172.1"/>
    <property type="molecule type" value="Genomic_DNA"/>
</dbReference>
<feature type="transmembrane region" description="Helical" evidence="9">
    <location>
        <begin position="230"/>
        <end position="256"/>
    </location>
</feature>
<gene>
    <name evidence="12" type="ORF">AXF42_Ash018462</name>
</gene>
<dbReference type="SUPFAM" id="SSF56112">
    <property type="entry name" value="Protein kinase-like (PK-like)"/>
    <property type="match status" value="1"/>
</dbReference>